<evidence type="ECO:0000256" key="2">
    <source>
        <dbReference type="ARBA" id="ARBA00004141"/>
    </source>
</evidence>
<evidence type="ECO:0000313" key="20">
    <source>
        <dbReference type="EMBL" id="MFD2181222.1"/>
    </source>
</evidence>
<dbReference type="Proteomes" id="UP001597314">
    <property type="component" value="Unassembled WGS sequence"/>
</dbReference>
<accession>A0ABW5AGI6</accession>
<feature type="transmembrane region" description="Helical" evidence="18">
    <location>
        <begin position="115"/>
        <end position="134"/>
    </location>
</feature>
<evidence type="ECO:0000256" key="12">
    <source>
        <dbReference type="ARBA" id="ARBA00023136"/>
    </source>
</evidence>
<evidence type="ECO:0000256" key="9">
    <source>
        <dbReference type="ARBA" id="ARBA00022692"/>
    </source>
</evidence>
<feature type="transmembrane region" description="Helical" evidence="18">
    <location>
        <begin position="50"/>
        <end position="70"/>
    </location>
</feature>
<reference evidence="21" key="1">
    <citation type="journal article" date="2019" name="Int. J. Syst. Evol. Microbiol.">
        <title>The Global Catalogue of Microorganisms (GCM) 10K type strain sequencing project: providing services to taxonomists for standard genome sequencing and annotation.</title>
        <authorList>
            <consortium name="The Broad Institute Genomics Platform"/>
            <consortium name="The Broad Institute Genome Sequencing Center for Infectious Disease"/>
            <person name="Wu L."/>
            <person name="Ma J."/>
        </authorList>
    </citation>
    <scope>NUCLEOTIDE SEQUENCE [LARGE SCALE GENOMIC DNA]</scope>
    <source>
        <strain evidence="21">CGMCC 1.6774</strain>
    </source>
</reference>
<dbReference type="PROSITE" id="PS00379">
    <property type="entry name" value="CDP_ALCOHOL_P_TRANSF"/>
    <property type="match status" value="1"/>
</dbReference>
<keyword evidence="21" id="KW-1185">Reference proteome</keyword>
<feature type="transmembrane region" description="Helical" evidence="18">
    <location>
        <begin position="236"/>
        <end position="256"/>
    </location>
</feature>
<dbReference type="InterPro" id="IPR000462">
    <property type="entry name" value="CDP-OH_P_trans"/>
</dbReference>
<dbReference type="InterPro" id="IPR004533">
    <property type="entry name" value="CDP-diaglyc--ser_O-PTrfase"/>
</dbReference>
<keyword evidence="12 18" id="KW-0472">Membrane</keyword>
<evidence type="ECO:0000256" key="3">
    <source>
        <dbReference type="ARBA" id="ARBA00004308"/>
    </source>
</evidence>
<keyword evidence="13" id="KW-0594">Phospholipid biosynthesis</keyword>
<feature type="transmembrane region" description="Helical" evidence="18">
    <location>
        <begin position="262"/>
        <end position="281"/>
    </location>
</feature>
<comment type="caution">
    <text evidence="20">The sequence shown here is derived from an EMBL/GenBank/DDBJ whole genome shotgun (WGS) entry which is preliminary data.</text>
</comment>
<evidence type="ECO:0000256" key="4">
    <source>
        <dbReference type="ARBA" id="ARBA00010441"/>
    </source>
</evidence>
<feature type="domain" description="CDP-alcohol phosphatidyltransferase C-terminal" evidence="19">
    <location>
        <begin position="239"/>
        <end position="275"/>
    </location>
</feature>
<feature type="region of interest" description="Disordered" evidence="17">
    <location>
        <begin position="295"/>
        <end position="335"/>
    </location>
</feature>
<evidence type="ECO:0000313" key="21">
    <source>
        <dbReference type="Proteomes" id="UP001597314"/>
    </source>
</evidence>
<evidence type="ECO:0000256" key="18">
    <source>
        <dbReference type="SAM" id="Phobius"/>
    </source>
</evidence>
<dbReference type="InterPro" id="IPR043130">
    <property type="entry name" value="CDP-OH_PTrfase_TM_dom"/>
</dbReference>
<evidence type="ECO:0000256" key="1">
    <source>
        <dbReference type="ARBA" id="ARBA00000287"/>
    </source>
</evidence>
<comment type="subcellular location">
    <subcellularLocation>
        <location evidence="3">Endomembrane system</location>
    </subcellularLocation>
    <subcellularLocation>
        <location evidence="2">Membrane</location>
        <topology evidence="2">Multi-pass membrane protein</topology>
    </subcellularLocation>
</comment>
<evidence type="ECO:0000256" key="10">
    <source>
        <dbReference type="ARBA" id="ARBA00022989"/>
    </source>
</evidence>
<dbReference type="Pfam" id="PF01066">
    <property type="entry name" value="CDP-OH_P_transf"/>
    <property type="match status" value="1"/>
</dbReference>
<feature type="transmembrane region" description="Helical" evidence="18">
    <location>
        <begin position="202"/>
        <end position="224"/>
    </location>
</feature>
<evidence type="ECO:0000256" key="6">
    <source>
        <dbReference type="ARBA" id="ARBA00017171"/>
    </source>
</evidence>
<dbReference type="Pfam" id="PF08009">
    <property type="entry name" value="CDP-OH_P_tran_2"/>
    <property type="match status" value="1"/>
</dbReference>
<evidence type="ECO:0000256" key="11">
    <source>
        <dbReference type="ARBA" id="ARBA00023098"/>
    </source>
</evidence>
<dbReference type="RefSeq" id="WP_378476412.1">
    <property type="nucleotide sequence ID" value="NZ_JBHUIW010000002.1"/>
</dbReference>
<protein>
    <recommendedName>
        <fullName evidence="6">CDP-diacylglycerol--serine O-phosphatidyltransferase</fullName>
        <ecNumber evidence="5">2.7.8.8</ecNumber>
    </recommendedName>
    <alternativeName>
        <fullName evidence="15">Phosphatidylserine synthase</fullName>
    </alternativeName>
</protein>
<feature type="transmembrane region" description="Helical" evidence="18">
    <location>
        <begin position="140"/>
        <end position="159"/>
    </location>
</feature>
<name>A0ABW5AGI6_9BRAD</name>
<evidence type="ECO:0000256" key="5">
    <source>
        <dbReference type="ARBA" id="ARBA00013174"/>
    </source>
</evidence>
<evidence type="ECO:0000259" key="19">
    <source>
        <dbReference type="Pfam" id="PF08009"/>
    </source>
</evidence>
<dbReference type="InterPro" id="IPR012616">
    <property type="entry name" value="CDP-OH_P_trans_C"/>
</dbReference>
<evidence type="ECO:0000256" key="8">
    <source>
        <dbReference type="ARBA" id="ARBA00022679"/>
    </source>
</evidence>
<dbReference type="NCBIfam" id="TIGR00473">
    <property type="entry name" value="pssA"/>
    <property type="match status" value="1"/>
</dbReference>
<sequence length="335" mass="36135">MAEPVAPVYSSAAMSLFPPFDPDRDRHGSRFRDVRFREARFRRNFRSIPVRTLVPNVVTLLSLCAGLTAIRLAAELRFELALAAIVFAAVLDGVDGRLARMLKGTSRFGAELDSLADFVNFGVAPALILWFWALSDYKNVGWIVAIVFAICAGLRLARFNVMIDDPNRPAWAGNFFTGIPAPAGAIVVLLPIYLQFLGVAKYLIPIPLVLVYTLAIGLLMISKLPVFSGKKLGTRVAPEMVLPAFLIAVLFFALLVSFPWEVLTIGTLIYLGCLPLGWKAYRRLAREDAERATTAGATAGSAAVSGAAPAPSTETAPSGPSTAAASRDDRPSRLN</sequence>
<keyword evidence="14" id="KW-1208">Phospholipid metabolism</keyword>
<feature type="compositionally biased region" description="Low complexity" evidence="17">
    <location>
        <begin position="295"/>
        <end position="325"/>
    </location>
</feature>
<evidence type="ECO:0000256" key="13">
    <source>
        <dbReference type="ARBA" id="ARBA00023209"/>
    </source>
</evidence>
<evidence type="ECO:0000256" key="14">
    <source>
        <dbReference type="ARBA" id="ARBA00023264"/>
    </source>
</evidence>
<proteinExistence type="inferred from homology"/>
<feature type="transmembrane region" description="Helical" evidence="18">
    <location>
        <begin position="171"/>
        <end position="196"/>
    </location>
</feature>
<gene>
    <name evidence="20" type="primary">pssA</name>
    <name evidence="20" type="ORF">ACFSOX_03585</name>
</gene>
<dbReference type="GO" id="GO:0003882">
    <property type="term" value="F:CDP-diacylglycerol-serine O-phosphatidyltransferase activity"/>
    <property type="evidence" value="ECO:0007669"/>
    <property type="project" value="UniProtKB-EC"/>
</dbReference>
<dbReference type="EC" id="2.7.8.8" evidence="5"/>
<evidence type="ECO:0000256" key="16">
    <source>
        <dbReference type="RuleBase" id="RU003750"/>
    </source>
</evidence>
<evidence type="ECO:0000256" key="15">
    <source>
        <dbReference type="ARBA" id="ARBA00032361"/>
    </source>
</evidence>
<keyword evidence="10 18" id="KW-1133">Transmembrane helix</keyword>
<feature type="compositionally biased region" description="Basic and acidic residues" evidence="17">
    <location>
        <begin position="326"/>
        <end position="335"/>
    </location>
</feature>
<evidence type="ECO:0000256" key="7">
    <source>
        <dbReference type="ARBA" id="ARBA00022516"/>
    </source>
</evidence>
<dbReference type="InterPro" id="IPR048254">
    <property type="entry name" value="CDP_ALCOHOL_P_TRANSF_CS"/>
</dbReference>
<keyword evidence="9 18" id="KW-0812">Transmembrane</keyword>
<comment type="similarity">
    <text evidence="4 16">Belongs to the CDP-alcohol phosphatidyltransferase class-I family.</text>
</comment>
<keyword evidence="8 16" id="KW-0808">Transferase</keyword>
<dbReference type="EMBL" id="JBHUIW010000002">
    <property type="protein sequence ID" value="MFD2181222.1"/>
    <property type="molecule type" value="Genomic_DNA"/>
</dbReference>
<comment type="catalytic activity">
    <reaction evidence="1">
        <text>a CDP-1,2-diacyl-sn-glycerol + L-serine = a 1,2-diacyl-sn-glycero-3-phospho-L-serine + CMP + H(+)</text>
        <dbReference type="Rhea" id="RHEA:16913"/>
        <dbReference type="ChEBI" id="CHEBI:15378"/>
        <dbReference type="ChEBI" id="CHEBI:33384"/>
        <dbReference type="ChEBI" id="CHEBI:57262"/>
        <dbReference type="ChEBI" id="CHEBI:58332"/>
        <dbReference type="ChEBI" id="CHEBI:60377"/>
        <dbReference type="EC" id="2.7.8.8"/>
    </reaction>
</comment>
<feature type="transmembrane region" description="Helical" evidence="18">
    <location>
        <begin position="76"/>
        <end position="94"/>
    </location>
</feature>
<evidence type="ECO:0000256" key="17">
    <source>
        <dbReference type="SAM" id="MobiDB-lite"/>
    </source>
</evidence>
<organism evidence="20 21">
    <name type="scientific">Rhodoplanes azumiensis</name>
    <dbReference type="NCBI Taxonomy" id="1897628"/>
    <lineage>
        <taxon>Bacteria</taxon>
        <taxon>Pseudomonadati</taxon>
        <taxon>Pseudomonadota</taxon>
        <taxon>Alphaproteobacteria</taxon>
        <taxon>Hyphomicrobiales</taxon>
        <taxon>Nitrobacteraceae</taxon>
        <taxon>Rhodoplanes</taxon>
    </lineage>
</organism>
<keyword evidence="11" id="KW-0443">Lipid metabolism</keyword>
<keyword evidence="7" id="KW-0444">Lipid biosynthesis</keyword>
<dbReference type="Gene3D" id="1.20.120.1760">
    <property type="match status" value="1"/>
</dbReference>